<name>A0ABV3AD66_9ACTN</name>
<gene>
    <name evidence="2" type="ORF">AB0H04_23980</name>
</gene>
<protein>
    <submittedName>
        <fullName evidence="2">Uncharacterized protein</fullName>
    </submittedName>
</protein>
<dbReference type="Proteomes" id="UP001551011">
    <property type="component" value="Unassembled WGS sequence"/>
</dbReference>
<comment type="caution">
    <text evidence="2">The sequence shown here is derived from an EMBL/GenBank/DDBJ whole genome shotgun (WGS) entry which is preliminary data.</text>
</comment>
<evidence type="ECO:0000313" key="3">
    <source>
        <dbReference type="Proteomes" id="UP001551011"/>
    </source>
</evidence>
<evidence type="ECO:0000313" key="2">
    <source>
        <dbReference type="EMBL" id="MEU5709898.1"/>
    </source>
</evidence>
<feature type="region of interest" description="Disordered" evidence="1">
    <location>
        <begin position="56"/>
        <end position="97"/>
    </location>
</feature>
<proteinExistence type="predicted"/>
<reference evidence="2 3" key="1">
    <citation type="submission" date="2024-06" db="EMBL/GenBank/DDBJ databases">
        <title>The Natural Products Discovery Center: Release of the First 8490 Sequenced Strains for Exploring Actinobacteria Biosynthetic Diversity.</title>
        <authorList>
            <person name="Kalkreuter E."/>
            <person name="Kautsar S.A."/>
            <person name="Yang D."/>
            <person name="Bader C.D."/>
            <person name="Teijaro C.N."/>
            <person name="Fluegel L."/>
            <person name="Davis C.M."/>
            <person name="Simpson J.R."/>
            <person name="Lauterbach L."/>
            <person name="Steele A.D."/>
            <person name="Gui C."/>
            <person name="Meng S."/>
            <person name="Li G."/>
            <person name="Viehrig K."/>
            <person name="Ye F."/>
            <person name="Su P."/>
            <person name="Kiefer A.F."/>
            <person name="Nichols A."/>
            <person name="Cepeda A.J."/>
            <person name="Yan W."/>
            <person name="Fan B."/>
            <person name="Jiang Y."/>
            <person name="Adhikari A."/>
            <person name="Zheng C.-J."/>
            <person name="Schuster L."/>
            <person name="Cowan T.M."/>
            <person name="Smanski M.J."/>
            <person name="Chevrette M.G."/>
            <person name="De Carvalho L.P.S."/>
            <person name="Shen B."/>
        </authorList>
    </citation>
    <scope>NUCLEOTIDE SEQUENCE [LARGE SCALE GENOMIC DNA]</scope>
    <source>
        <strain evidence="2 3">NPDC020594</strain>
    </source>
</reference>
<feature type="compositionally biased region" description="Low complexity" evidence="1">
    <location>
        <begin position="63"/>
        <end position="76"/>
    </location>
</feature>
<dbReference type="EMBL" id="JBFAEG010000017">
    <property type="protein sequence ID" value="MEU5709898.1"/>
    <property type="molecule type" value="Genomic_DNA"/>
</dbReference>
<keyword evidence="3" id="KW-1185">Reference proteome</keyword>
<organism evidence="2 3">
    <name type="scientific">Streptomyces flaveolus</name>
    <dbReference type="NCBI Taxonomy" id="67297"/>
    <lineage>
        <taxon>Bacteria</taxon>
        <taxon>Bacillati</taxon>
        <taxon>Actinomycetota</taxon>
        <taxon>Actinomycetes</taxon>
        <taxon>Kitasatosporales</taxon>
        <taxon>Streptomycetaceae</taxon>
        <taxon>Streptomyces</taxon>
    </lineage>
</organism>
<evidence type="ECO:0000256" key="1">
    <source>
        <dbReference type="SAM" id="MobiDB-lite"/>
    </source>
</evidence>
<dbReference type="RefSeq" id="WP_359258345.1">
    <property type="nucleotide sequence ID" value="NZ_JBFAEG010000017.1"/>
</dbReference>
<sequence length="113" mass="11930">MTCFEHVGRDLNETRCELRQLLNPTDLFRSLAPAEEADEKDTDGAQTHLDVEAQEPGYGSTIPAAADPSAAADAASQGGIMENTEHQQQSGAGNQDLALKNTIDAAYRGTGIG</sequence>
<accession>A0ABV3AD66</accession>